<dbReference type="SUPFAM" id="SSF52949">
    <property type="entry name" value="Macro domain-like"/>
    <property type="match status" value="1"/>
</dbReference>
<dbReference type="SUPFAM" id="SSF53187">
    <property type="entry name" value="Zn-dependent exopeptidases"/>
    <property type="match status" value="2"/>
</dbReference>
<dbReference type="GO" id="GO:0070006">
    <property type="term" value="F:metalloaminopeptidase activity"/>
    <property type="evidence" value="ECO:0007669"/>
    <property type="project" value="InterPro"/>
</dbReference>
<dbReference type="NCBIfam" id="NF002076">
    <property type="entry name" value="PRK00913.2-3"/>
    <property type="match status" value="1"/>
</dbReference>
<dbReference type="Gene3D" id="3.40.630.10">
    <property type="entry name" value="Zn peptidases"/>
    <property type="match status" value="2"/>
</dbReference>
<name>A0A2U1LX00_ARTAN</name>
<evidence type="ECO:0000256" key="1">
    <source>
        <dbReference type="ARBA" id="ARBA00009528"/>
    </source>
</evidence>
<evidence type="ECO:0000256" key="2">
    <source>
        <dbReference type="ARBA" id="ARBA00011867"/>
    </source>
</evidence>
<dbReference type="GO" id="GO:0005737">
    <property type="term" value="C:cytoplasm"/>
    <property type="evidence" value="ECO:0007669"/>
    <property type="project" value="InterPro"/>
</dbReference>
<dbReference type="PANTHER" id="PTHR11963">
    <property type="entry name" value="LEUCINE AMINOPEPTIDASE-RELATED"/>
    <property type="match status" value="1"/>
</dbReference>
<dbReference type="PRINTS" id="PR00481">
    <property type="entry name" value="LAMNOPPTDASE"/>
</dbReference>
<dbReference type="CDD" id="cd00433">
    <property type="entry name" value="Peptidase_M17"/>
    <property type="match status" value="1"/>
</dbReference>
<comment type="similarity">
    <text evidence="1">Belongs to the peptidase M17 family.</text>
</comment>
<evidence type="ECO:0000256" key="6">
    <source>
        <dbReference type="SAM" id="Phobius"/>
    </source>
</evidence>
<keyword evidence="6" id="KW-0472">Membrane</keyword>
<dbReference type="EMBL" id="PKPP01007405">
    <property type="protein sequence ID" value="PWA53484.1"/>
    <property type="molecule type" value="Genomic_DNA"/>
</dbReference>
<evidence type="ECO:0000313" key="8">
    <source>
        <dbReference type="EMBL" id="PWA53484.1"/>
    </source>
</evidence>
<comment type="subunit">
    <text evidence="2">Homohexamer (dimer of homotrimers).</text>
</comment>
<dbReference type="GO" id="GO:0030145">
    <property type="term" value="F:manganese ion binding"/>
    <property type="evidence" value="ECO:0007669"/>
    <property type="project" value="InterPro"/>
</dbReference>
<gene>
    <name evidence="8" type="ORF">CTI12_AA444730</name>
</gene>
<keyword evidence="6" id="KW-0812">Transmembrane</keyword>
<protein>
    <submittedName>
        <fullName evidence="8">Leucine aminopeptidase 2, chloroplastic</fullName>
    </submittedName>
</protein>
<evidence type="ECO:0000259" key="7">
    <source>
        <dbReference type="PROSITE" id="PS00631"/>
    </source>
</evidence>
<reference evidence="8 9" key="1">
    <citation type="journal article" date="2018" name="Mol. Plant">
        <title>The genome of Artemisia annua provides insight into the evolution of Asteraceae family and artemisinin biosynthesis.</title>
        <authorList>
            <person name="Shen Q."/>
            <person name="Zhang L."/>
            <person name="Liao Z."/>
            <person name="Wang S."/>
            <person name="Yan T."/>
            <person name="Shi P."/>
            <person name="Liu M."/>
            <person name="Fu X."/>
            <person name="Pan Q."/>
            <person name="Wang Y."/>
            <person name="Lv Z."/>
            <person name="Lu X."/>
            <person name="Zhang F."/>
            <person name="Jiang W."/>
            <person name="Ma Y."/>
            <person name="Chen M."/>
            <person name="Hao X."/>
            <person name="Li L."/>
            <person name="Tang Y."/>
            <person name="Lv G."/>
            <person name="Zhou Y."/>
            <person name="Sun X."/>
            <person name="Brodelius P.E."/>
            <person name="Rose J.K.C."/>
            <person name="Tang K."/>
        </authorList>
    </citation>
    <scope>NUCLEOTIDE SEQUENCE [LARGE SCALE GENOMIC DNA]</scope>
    <source>
        <strain evidence="9">cv. Huhao1</strain>
        <tissue evidence="8">Leaf</tissue>
    </source>
</reference>
<evidence type="ECO:0000256" key="5">
    <source>
        <dbReference type="ARBA" id="ARBA00022801"/>
    </source>
</evidence>
<evidence type="ECO:0000313" key="9">
    <source>
        <dbReference type="Proteomes" id="UP000245207"/>
    </source>
</evidence>
<proteinExistence type="inferred from homology"/>
<keyword evidence="9" id="KW-1185">Reference proteome</keyword>
<sequence>MARRHGWELPAHTFQTTVLFSYKNGNSISLSAKDINLVEWQGDILAVGVTENDMSKDENSKLQNPALKKLDSRLSGLLSEVTIEEDFTGKAGQSIVIRLSGLGFKRISLIGLGKGPTGSSTYAYHSLGESVASAAKASQANNVAIALASSEGLNPASKLVASAIAKGTLLGTYEDNRFKSEFKKSTLKSVDLIGLGVGPEVEKKLKYTAEVCTGVILAKELINAPANAVTPEVLAEEAEKIAAAYGDLFTATIVDTEQCKELKMGSYLGVPAASANPPKFIHLCYKPLSGPIKTKLALVGKGLTYDSGGYNIKTVPGSMELMKFDMGGSAAVLGAAKALGQIKPGGVEVHFIVAACENMISGSGMRPGDILTASNGKTIEVNNTDAEGRLTLADALVYACNQGVDKIVDLATLTAACRVALGHSIAAILTSSDELFKEMVAASEVAGEKFWRLPMEESYWESMNSGVADMVNTGPMIVDLATLTAACRVALGHSIAGKWIHVPNYVFLCVWNYLIFVLFINITAILTSSDELFKEMVAASEVAGEKFWRLPMEESYWESMNSGVADMVNTGPSQGGIITAALFLQQFVDEKVQWLHIDMAGPVWNHKKKAANRFGVSTLVEWVVSNSSS</sequence>
<organism evidence="8 9">
    <name type="scientific">Artemisia annua</name>
    <name type="common">Sweet wormwood</name>
    <dbReference type="NCBI Taxonomy" id="35608"/>
    <lineage>
        <taxon>Eukaryota</taxon>
        <taxon>Viridiplantae</taxon>
        <taxon>Streptophyta</taxon>
        <taxon>Embryophyta</taxon>
        <taxon>Tracheophyta</taxon>
        <taxon>Spermatophyta</taxon>
        <taxon>Magnoliopsida</taxon>
        <taxon>eudicotyledons</taxon>
        <taxon>Gunneridae</taxon>
        <taxon>Pentapetalae</taxon>
        <taxon>asterids</taxon>
        <taxon>campanulids</taxon>
        <taxon>Asterales</taxon>
        <taxon>Asteraceae</taxon>
        <taxon>Asteroideae</taxon>
        <taxon>Anthemideae</taxon>
        <taxon>Artemisiinae</taxon>
        <taxon>Artemisia</taxon>
    </lineage>
</organism>
<dbReference type="InterPro" id="IPR043472">
    <property type="entry name" value="Macro_dom-like"/>
</dbReference>
<feature type="transmembrane region" description="Helical" evidence="6">
    <location>
        <begin position="505"/>
        <end position="526"/>
    </location>
</feature>
<dbReference type="AlphaFoldDB" id="A0A2U1LX00"/>
<dbReference type="STRING" id="35608.A0A2U1LX00"/>
<keyword evidence="6" id="KW-1133">Transmembrane helix</keyword>
<dbReference type="InterPro" id="IPR011356">
    <property type="entry name" value="Leucine_aapep/pepB"/>
</dbReference>
<dbReference type="OrthoDB" id="412814at2759"/>
<dbReference type="PANTHER" id="PTHR11963:SF45">
    <property type="entry name" value="LEUCYL AMINOPEPTIDASE"/>
    <property type="match status" value="1"/>
</dbReference>
<evidence type="ECO:0000256" key="4">
    <source>
        <dbReference type="ARBA" id="ARBA00022670"/>
    </source>
</evidence>
<evidence type="ECO:0000256" key="3">
    <source>
        <dbReference type="ARBA" id="ARBA00022438"/>
    </source>
</evidence>
<feature type="domain" description="Cytosol aminopeptidase" evidence="7">
    <location>
        <begin position="383"/>
        <end position="390"/>
    </location>
</feature>
<dbReference type="InterPro" id="IPR000819">
    <property type="entry name" value="Peptidase_M17_C"/>
</dbReference>
<keyword evidence="3 8" id="KW-0031">Aminopeptidase</keyword>
<dbReference type="PROSITE" id="PS00631">
    <property type="entry name" value="CYTOSOL_AP"/>
    <property type="match status" value="1"/>
</dbReference>
<keyword evidence="5" id="KW-0378">Hydrolase</keyword>
<accession>A0A2U1LX00</accession>
<dbReference type="GO" id="GO:0006508">
    <property type="term" value="P:proteolysis"/>
    <property type="evidence" value="ECO:0007669"/>
    <property type="project" value="UniProtKB-KW"/>
</dbReference>
<dbReference type="Pfam" id="PF00883">
    <property type="entry name" value="Peptidase_M17"/>
    <property type="match status" value="2"/>
</dbReference>
<keyword evidence="4" id="KW-0645">Protease</keyword>
<dbReference type="Pfam" id="PF02789">
    <property type="entry name" value="Peptidase_M17_N"/>
    <property type="match status" value="1"/>
</dbReference>
<comment type="caution">
    <text evidence="8">The sequence shown here is derived from an EMBL/GenBank/DDBJ whole genome shotgun (WGS) entry which is preliminary data.</text>
</comment>
<dbReference type="Gene3D" id="3.40.220.10">
    <property type="entry name" value="Leucine Aminopeptidase, subunit E, domain 1"/>
    <property type="match status" value="1"/>
</dbReference>
<dbReference type="Proteomes" id="UP000245207">
    <property type="component" value="Unassembled WGS sequence"/>
</dbReference>
<dbReference type="InterPro" id="IPR008283">
    <property type="entry name" value="Peptidase_M17_N"/>
</dbReference>